<evidence type="ECO:0000313" key="5">
    <source>
        <dbReference type="Proteomes" id="UP001642409"/>
    </source>
</evidence>
<sequence length="373" mass="44743">MTSCDQSILSNPKLIADLKTILETPIYRHITKNIYLFSLQPQDLIQARLVNGGLRQLFWALKDQFQYQFNECDVQLIFLLIIQLKQLPQEKQMLESLEKQYDLPYFKVGAMILTNQMKEYVVVQALDHFHIDKNIRQKGFFGLPKGSVDFNDIENFEQKRIQLKNRPYHEQISLLCDDQDAKIKAVIREVKEETNLDISKEMILDQLSFDFIKHKKFPRKPRGEDRITLFFINYQMKTTDSLKAQSDQEIQRVQLNNFDSNFKTQTFGKLSVWQPQLQNIRTKVAEIQQQNVREHEVQKEELKENEERITETPAQITPQLQTQQFQQQNQLIYDQQMLYWQQQMLIQQQQLQYQHYYNQQSFIFNQMYTQPQK</sequence>
<accession>A0AA86NNN7</accession>
<name>A0AA86NNN7_9EUKA</name>
<dbReference type="InterPro" id="IPR000086">
    <property type="entry name" value="NUDIX_hydrolase_dom"/>
</dbReference>
<evidence type="ECO:0000259" key="2">
    <source>
        <dbReference type="PROSITE" id="PS51462"/>
    </source>
</evidence>
<dbReference type="EMBL" id="CAXDID020000210">
    <property type="protein sequence ID" value="CAL6056636.1"/>
    <property type="molecule type" value="Genomic_DNA"/>
</dbReference>
<proteinExistence type="predicted"/>
<dbReference type="Proteomes" id="UP001642409">
    <property type="component" value="Unassembled WGS sequence"/>
</dbReference>
<dbReference type="GO" id="GO:0016787">
    <property type="term" value="F:hydrolase activity"/>
    <property type="evidence" value="ECO:0007669"/>
    <property type="project" value="UniProtKB-KW"/>
</dbReference>
<gene>
    <name evidence="3" type="ORF">HINF_LOCUS10387</name>
    <name evidence="4" type="ORF">HINF_LOCUS47123</name>
</gene>
<dbReference type="InterPro" id="IPR015797">
    <property type="entry name" value="NUDIX_hydrolase-like_dom_sf"/>
</dbReference>
<feature type="coiled-coil region" evidence="1">
    <location>
        <begin position="285"/>
        <end position="312"/>
    </location>
</feature>
<dbReference type="EMBL" id="CATOUU010000260">
    <property type="protein sequence ID" value="CAI9922742.1"/>
    <property type="molecule type" value="Genomic_DNA"/>
</dbReference>
<keyword evidence="1" id="KW-0175">Coiled coil</keyword>
<evidence type="ECO:0000313" key="4">
    <source>
        <dbReference type="EMBL" id="CAL6056636.1"/>
    </source>
</evidence>
<keyword evidence="3" id="KW-0378">Hydrolase</keyword>
<reference evidence="4 5" key="2">
    <citation type="submission" date="2024-07" db="EMBL/GenBank/DDBJ databases">
        <authorList>
            <person name="Akdeniz Z."/>
        </authorList>
    </citation>
    <scope>NUCLEOTIDE SEQUENCE [LARGE SCALE GENOMIC DNA]</scope>
</reference>
<comment type="caution">
    <text evidence="3">The sequence shown here is derived from an EMBL/GenBank/DDBJ whole genome shotgun (WGS) entry which is preliminary data.</text>
</comment>
<reference evidence="3" key="1">
    <citation type="submission" date="2023-06" db="EMBL/GenBank/DDBJ databases">
        <authorList>
            <person name="Kurt Z."/>
        </authorList>
    </citation>
    <scope>NUCLEOTIDE SEQUENCE</scope>
</reference>
<dbReference type="Gene3D" id="3.90.79.10">
    <property type="entry name" value="Nucleoside Triphosphate Pyrophosphohydrolase"/>
    <property type="match status" value="1"/>
</dbReference>
<keyword evidence="5" id="KW-1185">Reference proteome</keyword>
<dbReference type="SUPFAM" id="SSF55811">
    <property type="entry name" value="Nudix"/>
    <property type="match status" value="1"/>
</dbReference>
<organism evidence="3">
    <name type="scientific">Hexamita inflata</name>
    <dbReference type="NCBI Taxonomy" id="28002"/>
    <lineage>
        <taxon>Eukaryota</taxon>
        <taxon>Metamonada</taxon>
        <taxon>Diplomonadida</taxon>
        <taxon>Hexamitidae</taxon>
        <taxon>Hexamitinae</taxon>
        <taxon>Hexamita</taxon>
    </lineage>
</organism>
<dbReference type="AlphaFoldDB" id="A0AA86NNN7"/>
<evidence type="ECO:0000256" key="1">
    <source>
        <dbReference type="SAM" id="Coils"/>
    </source>
</evidence>
<dbReference type="PROSITE" id="PS51462">
    <property type="entry name" value="NUDIX"/>
    <property type="match status" value="1"/>
</dbReference>
<protein>
    <submittedName>
        <fullName evidence="3">NUDIX hydrolase-like domain superfamily</fullName>
    </submittedName>
    <submittedName>
        <fullName evidence="4">NUDIX_hydrolase-like domain superfamily</fullName>
    </submittedName>
</protein>
<feature type="domain" description="Nudix hydrolase" evidence="2">
    <location>
        <begin position="103"/>
        <end position="276"/>
    </location>
</feature>
<evidence type="ECO:0000313" key="3">
    <source>
        <dbReference type="EMBL" id="CAI9922742.1"/>
    </source>
</evidence>